<keyword evidence="2" id="KW-1185">Reference proteome</keyword>
<gene>
    <name evidence="1" type="ORF">J2Z79_001932</name>
</gene>
<accession>A0ABS4JSL2</accession>
<reference evidence="1 2" key="1">
    <citation type="submission" date="2021-03" db="EMBL/GenBank/DDBJ databases">
        <title>Genomic Encyclopedia of Type Strains, Phase IV (KMG-IV): sequencing the most valuable type-strain genomes for metagenomic binning, comparative biology and taxonomic classification.</title>
        <authorList>
            <person name="Goeker M."/>
        </authorList>
    </citation>
    <scope>NUCLEOTIDE SEQUENCE [LARGE SCALE GENOMIC DNA]</scope>
    <source>
        <strain evidence="1 2">DSM 27138</strain>
    </source>
</reference>
<proteinExistence type="predicted"/>
<protein>
    <recommendedName>
        <fullName evidence="3">Aerobactin siderophore biosynthesis IucA/IucC-like C-terminal domain-containing protein</fullName>
    </recommendedName>
</protein>
<evidence type="ECO:0000313" key="2">
    <source>
        <dbReference type="Proteomes" id="UP001519289"/>
    </source>
</evidence>
<organism evidence="1 2">
    <name type="scientific">Symbiobacterium terraclitae</name>
    <dbReference type="NCBI Taxonomy" id="557451"/>
    <lineage>
        <taxon>Bacteria</taxon>
        <taxon>Bacillati</taxon>
        <taxon>Bacillota</taxon>
        <taxon>Clostridia</taxon>
        <taxon>Eubacteriales</taxon>
        <taxon>Symbiobacteriaceae</taxon>
        <taxon>Symbiobacterium</taxon>
    </lineage>
</organism>
<dbReference type="RefSeq" id="WP_209466647.1">
    <property type="nucleotide sequence ID" value="NZ_JAGGLG010000014.1"/>
</dbReference>
<comment type="caution">
    <text evidence="1">The sequence shown here is derived from an EMBL/GenBank/DDBJ whole genome shotgun (WGS) entry which is preliminary data.</text>
</comment>
<dbReference type="Proteomes" id="UP001519289">
    <property type="component" value="Unassembled WGS sequence"/>
</dbReference>
<sequence length="294" mass="32681">MQDEPGPAHCSIWTDSPLIPSIQQVAALNKWAEVSWGDPGQSDGWYRYEALDEPSFRDRLLEQISGDFGGPPPFIGTRLFRIVHFLPLVLAGYIYAADGRVVRLRGNIALRNGDRTGRRPAMRLLEPRALVAPEDPAAGTPGLETIPARSTLADALFAEVSGLAEPLMEALVSRGLITRAAGWGILLDFLATGFLAAGRTGLGLDAAWALWAQAVEGRSFPVRRMPRRLQYTVDGKTEEIVVQAHCCLRYTLPRFQDQEDRYCTNCYLESDEKRVARLIQSRQNAGSHHHHHHH</sequence>
<dbReference type="EMBL" id="JAGGLG010000014">
    <property type="protein sequence ID" value="MBP2018517.1"/>
    <property type="molecule type" value="Genomic_DNA"/>
</dbReference>
<name>A0ABS4JSL2_9FIRM</name>
<evidence type="ECO:0000313" key="1">
    <source>
        <dbReference type="EMBL" id="MBP2018517.1"/>
    </source>
</evidence>
<evidence type="ECO:0008006" key="3">
    <source>
        <dbReference type="Google" id="ProtNLM"/>
    </source>
</evidence>